<dbReference type="InterPro" id="IPR050796">
    <property type="entry name" value="SCF_F-box_component"/>
</dbReference>
<dbReference type="Proteomes" id="UP001157006">
    <property type="component" value="Chromosome 3"/>
</dbReference>
<feature type="region of interest" description="Disordered" evidence="1">
    <location>
        <begin position="82"/>
        <end position="136"/>
    </location>
</feature>
<dbReference type="InterPro" id="IPR006527">
    <property type="entry name" value="F-box-assoc_dom_typ1"/>
</dbReference>
<proteinExistence type="predicted"/>
<dbReference type="SUPFAM" id="SSF81383">
    <property type="entry name" value="F-box domain"/>
    <property type="match status" value="1"/>
</dbReference>
<name>A0AAV0ZY64_VICFA</name>
<dbReference type="NCBIfam" id="TIGR01640">
    <property type="entry name" value="F_box_assoc_1"/>
    <property type="match status" value="1"/>
</dbReference>
<evidence type="ECO:0000313" key="3">
    <source>
        <dbReference type="EMBL" id="CAI8601560.1"/>
    </source>
</evidence>
<evidence type="ECO:0000259" key="2">
    <source>
        <dbReference type="Pfam" id="PF07734"/>
    </source>
</evidence>
<reference evidence="3 4" key="1">
    <citation type="submission" date="2023-01" db="EMBL/GenBank/DDBJ databases">
        <authorList>
            <person name="Kreplak J."/>
        </authorList>
    </citation>
    <scope>NUCLEOTIDE SEQUENCE [LARGE SCALE GENOMIC DNA]</scope>
</reference>
<evidence type="ECO:0000256" key="1">
    <source>
        <dbReference type="SAM" id="MobiDB-lite"/>
    </source>
</evidence>
<feature type="compositionally biased region" description="Polar residues" evidence="1">
    <location>
        <begin position="108"/>
        <end position="134"/>
    </location>
</feature>
<dbReference type="InterPro" id="IPR017451">
    <property type="entry name" value="F-box-assoc_interact_dom"/>
</dbReference>
<evidence type="ECO:0000313" key="4">
    <source>
        <dbReference type="Proteomes" id="UP001157006"/>
    </source>
</evidence>
<accession>A0AAV0ZY64</accession>
<keyword evidence="4" id="KW-1185">Reference proteome</keyword>
<gene>
    <name evidence="3" type="ORF">VFH_III000640</name>
</gene>
<protein>
    <recommendedName>
        <fullName evidence="2">F-box associated beta-propeller type 1 domain-containing protein</fullName>
    </recommendedName>
</protein>
<dbReference type="EMBL" id="OX451738">
    <property type="protein sequence ID" value="CAI8601560.1"/>
    <property type="molecule type" value="Genomic_DNA"/>
</dbReference>
<dbReference type="InterPro" id="IPR036047">
    <property type="entry name" value="F-box-like_dom_sf"/>
</dbReference>
<dbReference type="AlphaFoldDB" id="A0AAV0ZY64"/>
<organism evidence="3 4">
    <name type="scientific">Vicia faba</name>
    <name type="common">Broad bean</name>
    <name type="synonym">Faba vulgaris</name>
    <dbReference type="NCBI Taxonomy" id="3906"/>
    <lineage>
        <taxon>Eukaryota</taxon>
        <taxon>Viridiplantae</taxon>
        <taxon>Streptophyta</taxon>
        <taxon>Embryophyta</taxon>
        <taxon>Tracheophyta</taxon>
        <taxon>Spermatophyta</taxon>
        <taxon>Magnoliopsida</taxon>
        <taxon>eudicotyledons</taxon>
        <taxon>Gunneridae</taxon>
        <taxon>Pentapetalae</taxon>
        <taxon>rosids</taxon>
        <taxon>fabids</taxon>
        <taxon>Fabales</taxon>
        <taxon>Fabaceae</taxon>
        <taxon>Papilionoideae</taxon>
        <taxon>50 kb inversion clade</taxon>
        <taxon>NPAAA clade</taxon>
        <taxon>Hologalegina</taxon>
        <taxon>IRL clade</taxon>
        <taxon>Fabeae</taxon>
        <taxon>Vicia</taxon>
    </lineage>
</organism>
<dbReference type="PANTHER" id="PTHR31672">
    <property type="entry name" value="BNACNNG10540D PROTEIN"/>
    <property type="match status" value="1"/>
</dbReference>
<feature type="domain" description="F-box associated beta-propeller type 1" evidence="2">
    <location>
        <begin position="269"/>
        <end position="520"/>
    </location>
</feature>
<dbReference type="PANTHER" id="PTHR31672:SF13">
    <property type="entry name" value="F-BOX PROTEIN CPR30-LIKE"/>
    <property type="match status" value="1"/>
</dbReference>
<sequence length="560" mass="63295">MMDSGAVSDADLIEKEKRFYELKKSYILEYEKEEESISYIPLSFYTGSTVNHPGPMRKGKSVRKNFIPLSLYTTTVTCKGNNSSESKMGPMCKGNNSSESKMGPMCKGNNSSESKMGPNNSSESKMGPNNSSESKMGLMCKGNNSSESKMGSMCKGNNSPESKVSRNRNSILDQVPLSILSKLPIKSLKRFGCVRKSWSNLFENPDFMKIYTNQFISRHGSDSDYQTFLLINQFHLPDLPTCFYLHEFHLLNNKLKFNLPSPFPHSGGYISILTSTSVNGIFFLGQNYLEKVQYVLWNPATQEFMAIPSSPAELTPKRPQSRLYLEHYFHGFGYDQLRHDFKLIQYVSSYDCDDPHPPLPTKSFFEIYSLKSNSWRQIDMENDLSHWTYSIPFSGLEVYLHGACHWLVLRPINNDVLHVRLTLLSFDLADELFLTTPIGEESYTPYTYRARLAVLNGSIALISNYHDDTIFHISILGQLGVSQSWIKLYVSGPVPSVQWPPSAGFGKTGCIFFTKKSNELAYLDLSTQIVHEVGITLGERSFFITGLYKESLLSIGGFSH</sequence>
<dbReference type="Pfam" id="PF07734">
    <property type="entry name" value="FBA_1"/>
    <property type="match status" value="1"/>
</dbReference>